<dbReference type="Proteomes" id="UP001458880">
    <property type="component" value="Unassembled WGS sequence"/>
</dbReference>
<accession>A0AAW1JLS4</accession>
<name>A0AAW1JLS4_POPJA</name>
<dbReference type="AlphaFoldDB" id="A0AAW1JLS4"/>
<comment type="caution">
    <text evidence="1">The sequence shown here is derived from an EMBL/GenBank/DDBJ whole genome shotgun (WGS) entry which is preliminary data.</text>
</comment>
<reference evidence="1 2" key="1">
    <citation type="journal article" date="2024" name="BMC Genomics">
        <title>De novo assembly and annotation of Popillia japonica's genome with initial clues to its potential as an invasive pest.</title>
        <authorList>
            <person name="Cucini C."/>
            <person name="Boschi S."/>
            <person name="Funari R."/>
            <person name="Cardaioli E."/>
            <person name="Iannotti N."/>
            <person name="Marturano G."/>
            <person name="Paoli F."/>
            <person name="Bruttini M."/>
            <person name="Carapelli A."/>
            <person name="Frati F."/>
            <person name="Nardi F."/>
        </authorList>
    </citation>
    <scope>NUCLEOTIDE SEQUENCE [LARGE SCALE GENOMIC DNA]</scope>
    <source>
        <strain evidence="1">DMR45628</strain>
    </source>
</reference>
<proteinExistence type="predicted"/>
<evidence type="ECO:0000313" key="1">
    <source>
        <dbReference type="EMBL" id="KAK9704564.1"/>
    </source>
</evidence>
<sequence length="173" mass="20502">MGGTLNYWLQYEAPLNIELVEMVFPVVEHSYIPPDRVFGRIEKRYKKVPEVVHPEGYINIIKEFVKVYKIGDDVVVKDWRSEAQKVLKQPGIWHFKFQPSKRIEHSTCKIKQPGIWHFKFQPSKRIEHSTCKRERETTFIETTFFVYPKGYAIGEKYFPDQPAAPTTWSSHQQ</sequence>
<gene>
    <name evidence="1" type="ORF">QE152_g27806</name>
</gene>
<evidence type="ECO:0000313" key="2">
    <source>
        <dbReference type="Proteomes" id="UP001458880"/>
    </source>
</evidence>
<keyword evidence="2" id="KW-1185">Reference proteome</keyword>
<organism evidence="1 2">
    <name type="scientific">Popillia japonica</name>
    <name type="common">Japanese beetle</name>
    <dbReference type="NCBI Taxonomy" id="7064"/>
    <lineage>
        <taxon>Eukaryota</taxon>
        <taxon>Metazoa</taxon>
        <taxon>Ecdysozoa</taxon>
        <taxon>Arthropoda</taxon>
        <taxon>Hexapoda</taxon>
        <taxon>Insecta</taxon>
        <taxon>Pterygota</taxon>
        <taxon>Neoptera</taxon>
        <taxon>Endopterygota</taxon>
        <taxon>Coleoptera</taxon>
        <taxon>Polyphaga</taxon>
        <taxon>Scarabaeiformia</taxon>
        <taxon>Scarabaeidae</taxon>
        <taxon>Rutelinae</taxon>
        <taxon>Popillia</taxon>
    </lineage>
</organism>
<dbReference type="EMBL" id="JASPKY010000347">
    <property type="protein sequence ID" value="KAK9704564.1"/>
    <property type="molecule type" value="Genomic_DNA"/>
</dbReference>
<protein>
    <submittedName>
        <fullName evidence="1">Uncharacterized protein</fullName>
    </submittedName>
</protein>